<dbReference type="GO" id="GO:0071973">
    <property type="term" value="P:bacterial-type flagellum-dependent cell motility"/>
    <property type="evidence" value="ECO:0007669"/>
    <property type="project" value="InterPro"/>
</dbReference>
<keyword evidence="2" id="KW-0966">Cell projection</keyword>
<accession>A0A3D8X2D1</accession>
<dbReference type="InterPro" id="IPR001492">
    <property type="entry name" value="Flagellin"/>
</dbReference>
<gene>
    <name evidence="2" type="ORF">C3744_13935</name>
</gene>
<dbReference type="EMBL" id="PQWM01000010">
    <property type="protein sequence ID" value="RDZ14137.1"/>
    <property type="molecule type" value="Genomic_DNA"/>
</dbReference>
<dbReference type="PANTHER" id="PTHR42792:SF1">
    <property type="entry name" value="FLAGELLAR HOOK-ASSOCIATED PROTEIN 3"/>
    <property type="match status" value="1"/>
</dbReference>
<dbReference type="Gene3D" id="1.20.1330.10">
    <property type="entry name" value="f41 fragment of flagellin, N-terminal domain"/>
    <property type="match status" value="1"/>
</dbReference>
<evidence type="ECO:0000313" key="3">
    <source>
        <dbReference type="Proteomes" id="UP000256519"/>
    </source>
</evidence>
<evidence type="ECO:0000259" key="1">
    <source>
        <dbReference type="Pfam" id="PF00669"/>
    </source>
</evidence>
<dbReference type="InterPro" id="IPR013384">
    <property type="entry name" value="Flagell_FlgL"/>
</dbReference>
<dbReference type="InterPro" id="IPR001029">
    <property type="entry name" value="Flagellin_N"/>
</dbReference>
<dbReference type="PANTHER" id="PTHR42792">
    <property type="entry name" value="FLAGELLIN"/>
    <property type="match status" value="1"/>
</dbReference>
<keyword evidence="2" id="KW-0969">Cilium</keyword>
<keyword evidence="2" id="KW-0282">Flagellum</keyword>
<organism evidence="2 3">
    <name type="scientific">Priestia megaterium</name>
    <name type="common">Bacillus megaterium</name>
    <dbReference type="NCBI Taxonomy" id="1404"/>
    <lineage>
        <taxon>Bacteria</taxon>
        <taxon>Bacillati</taxon>
        <taxon>Bacillota</taxon>
        <taxon>Bacilli</taxon>
        <taxon>Bacillales</taxon>
        <taxon>Bacillaceae</taxon>
        <taxon>Priestia</taxon>
    </lineage>
</organism>
<proteinExistence type="predicted"/>
<feature type="domain" description="Flagellin N-terminal" evidence="1">
    <location>
        <begin position="7"/>
        <end position="139"/>
    </location>
</feature>
<evidence type="ECO:0000313" key="2">
    <source>
        <dbReference type="EMBL" id="RDZ14137.1"/>
    </source>
</evidence>
<dbReference type="RefSeq" id="WP_116074795.1">
    <property type="nucleotide sequence ID" value="NZ_CP187630.1"/>
</dbReference>
<comment type="caution">
    <text evidence="2">The sequence shown here is derived from an EMBL/GenBank/DDBJ whole genome shotgun (WGS) entry which is preliminary data.</text>
</comment>
<dbReference type="GO" id="GO:0005198">
    <property type="term" value="F:structural molecule activity"/>
    <property type="evidence" value="ECO:0007669"/>
    <property type="project" value="InterPro"/>
</dbReference>
<dbReference type="NCBIfam" id="TIGR02550">
    <property type="entry name" value="flagell_flgL"/>
    <property type="match status" value="1"/>
</dbReference>
<dbReference type="Proteomes" id="UP000256519">
    <property type="component" value="Unassembled WGS sequence"/>
</dbReference>
<dbReference type="AlphaFoldDB" id="A0A3D8X2D1"/>
<sequence>MRVTQGMLAANSLKQISNSYNKLETLQNQLSTGKEITRPSDDPVVATKGMAYRSNLSEVNQYKRNLTEAQSWFDSSESGLEQVNSILQRTKELVVQGLNGTNESDDRQAIAREIEQLKLDYMQVGNTQVAGNYIFNGVNVGAPPISENASGMIESNINLDPFSVEVSKGIQLRVNIHPENIFGQGAFDLMNNVQTAFEQNDVNSLKDLSTQLDTQLSTLLAERSELGARSNRLELIENRLDSQEITATKMLSNNEDADIEKVITDLTVQESVHRAALGVGAQIIQPTLLDFLR</sequence>
<reference evidence="2 3" key="1">
    <citation type="journal article" date="2018" name="Appl. Environ. Microbiol.">
        <title>Antimicrobial susceptibility testing and tentative epidemiological cut-off values of five Bacillus species relevant for use as animal feed additives or for plant protection.</title>
        <authorList>
            <person name="Agerso Y."/>
            <person name="Stuer-Lauridsen B."/>
            <person name="Bjerre K."/>
            <person name="Jensen M.G."/>
            <person name="Johansen E."/>
            <person name="Bennedsen M."/>
            <person name="Brockmann E."/>
            <person name="Nielsen B."/>
        </authorList>
    </citation>
    <scope>NUCLEOTIDE SEQUENCE [LARGE SCALE GENOMIC DNA]</scope>
    <source>
        <strain evidence="2 3">CHCC20162</strain>
    </source>
</reference>
<dbReference type="SUPFAM" id="SSF64518">
    <property type="entry name" value="Phase 1 flagellin"/>
    <property type="match status" value="1"/>
</dbReference>
<dbReference type="Pfam" id="PF00669">
    <property type="entry name" value="Flagellin_N"/>
    <property type="match status" value="1"/>
</dbReference>
<protein>
    <submittedName>
        <fullName evidence="2">Flagellar hook-associated protein FlgL</fullName>
    </submittedName>
</protein>
<name>A0A3D8X2D1_PRIMG</name>
<dbReference type="GO" id="GO:0009424">
    <property type="term" value="C:bacterial-type flagellum hook"/>
    <property type="evidence" value="ECO:0007669"/>
    <property type="project" value="InterPro"/>
</dbReference>